<dbReference type="InterPro" id="IPR010482">
    <property type="entry name" value="TECPR1-like_DysF"/>
</dbReference>
<dbReference type="GO" id="GO:0005778">
    <property type="term" value="C:peroxisomal membrane"/>
    <property type="evidence" value="ECO:0007669"/>
    <property type="project" value="UniProtKB-ARBA"/>
</dbReference>
<keyword evidence="4 6" id="KW-0472">Membrane</keyword>
<feature type="transmembrane region" description="Helical" evidence="6">
    <location>
        <begin position="47"/>
        <end position="69"/>
    </location>
</feature>
<dbReference type="OrthoDB" id="5586090at2759"/>
<reference evidence="8 9" key="1">
    <citation type="journal article" date="2019" name="Nat. Ecol. Evol.">
        <title>Megaphylogeny resolves global patterns of mushroom evolution.</title>
        <authorList>
            <person name="Varga T."/>
            <person name="Krizsan K."/>
            <person name="Foldi C."/>
            <person name="Dima B."/>
            <person name="Sanchez-Garcia M."/>
            <person name="Sanchez-Ramirez S."/>
            <person name="Szollosi G.J."/>
            <person name="Szarkandi J.G."/>
            <person name="Papp V."/>
            <person name="Albert L."/>
            <person name="Andreopoulos W."/>
            <person name="Angelini C."/>
            <person name="Antonin V."/>
            <person name="Barry K.W."/>
            <person name="Bougher N.L."/>
            <person name="Buchanan P."/>
            <person name="Buyck B."/>
            <person name="Bense V."/>
            <person name="Catcheside P."/>
            <person name="Chovatia M."/>
            <person name="Cooper J."/>
            <person name="Damon W."/>
            <person name="Desjardin D."/>
            <person name="Finy P."/>
            <person name="Geml J."/>
            <person name="Haridas S."/>
            <person name="Hughes K."/>
            <person name="Justo A."/>
            <person name="Karasinski D."/>
            <person name="Kautmanova I."/>
            <person name="Kiss B."/>
            <person name="Kocsube S."/>
            <person name="Kotiranta H."/>
            <person name="LaButti K.M."/>
            <person name="Lechner B.E."/>
            <person name="Liimatainen K."/>
            <person name="Lipzen A."/>
            <person name="Lukacs Z."/>
            <person name="Mihaltcheva S."/>
            <person name="Morgado L.N."/>
            <person name="Niskanen T."/>
            <person name="Noordeloos M.E."/>
            <person name="Ohm R.A."/>
            <person name="Ortiz-Santana B."/>
            <person name="Ovrebo C."/>
            <person name="Racz N."/>
            <person name="Riley R."/>
            <person name="Savchenko A."/>
            <person name="Shiryaev A."/>
            <person name="Soop K."/>
            <person name="Spirin V."/>
            <person name="Szebenyi C."/>
            <person name="Tomsovsky M."/>
            <person name="Tulloss R.E."/>
            <person name="Uehling J."/>
            <person name="Grigoriev I.V."/>
            <person name="Vagvolgyi C."/>
            <person name="Papp T."/>
            <person name="Martin F.M."/>
            <person name="Miettinen O."/>
            <person name="Hibbett D.S."/>
            <person name="Nagy L.G."/>
        </authorList>
    </citation>
    <scope>NUCLEOTIDE SEQUENCE [LARGE SCALE GENOMIC DNA]</scope>
    <source>
        <strain evidence="8 9">CBS 309.79</strain>
    </source>
</reference>
<sequence>MDGTTLGSFLTNVPPILTSALVNLAPYIAAIRWCLEAISWRESYYDAFLCLAGWWSACLFADHGIRYLLPLPAMYILSRRKRSPTIPAATEQSLQKTINDLSVIKSLLPFVPTLPTLSIPLLARLTATIYVPYLILTYLARLRVLVALAGTILLTWRAPWAILIRSVLWRNPVLQRLFGMVWFRLTGMEYSPQLSAISQPDTAVSRSRFVFTVLENQRWWVGLDWTAALLPNERPSWCSSSLHPVSPPVAFTLPEATTSVLRDAKGKLVKTKTTWKWEENDEWSVLVKKDAKSQQTRAQKPIPRDDPNATVSSSMMSKVTAKMKEHPMSPTVSADHHNSLDAVSAEDDEDGEFDPVTDMDGWVYGDNKWESQTSKGGYNKYTRYRRWTRIAVAEQTTVVVEGSSAETGVYRDTNNRISQPKESAADILQKVHTRASADSYDCVDDINSSPRGVRQRVKTSSSNLPRLSLDH</sequence>
<dbReference type="PANTHER" id="PTHR31679">
    <property type="entry name" value="PEROXISOMAL MEMBRANE PROTEIN PEX30-RELATED"/>
    <property type="match status" value="1"/>
</dbReference>
<feature type="region of interest" description="Disordered" evidence="5">
    <location>
        <begin position="290"/>
        <end position="313"/>
    </location>
</feature>
<feature type="transmembrane region" description="Helical" evidence="6">
    <location>
        <begin position="117"/>
        <end position="135"/>
    </location>
</feature>
<accession>A0A5C3QTY7</accession>
<feature type="transmembrane region" description="Helical" evidence="6">
    <location>
        <begin position="142"/>
        <end position="163"/>
    </location>
</feature>
<evidence type="ECO:0000256" key="3">
    <source>
        <dbReference type="ARBA" id="ARBA00022989"/>
    </source>
</evidence>
<dbReference type="InterPro" id="IPR052646">
    <property type="entry name" value="Peroxisomal_PEX28-32"/>
</dbReference>
<feature type="region of interest" description="Disordered" evidence="5">
    <location>
        <begin position="442"/>
        <end position="471"/>
    </location>
</feature>
<keyword evidence="2 6" id="KW-0812">Transmembrane</keyword>
<dbReference type="GO" id="GO:0012505">
    <property type="term" value="C:endomembrane system"/>
    <property type="evidence" value="ECO:0007669"/>
    <property type="project" value="UniProtKB-SubCell"/>
</dbReference>
<evidence type="ECO:0000256" key="1">
    <source>
        <dbReference type="ARBA" id="ARBA00004308"/>
    </source>
</evidence>
<evidence type="ECO:0000313" key="8">
    <source>
        <dbReference type="EMBL" id="TFL04848.1"/>
    </source>
</evidence>
<evidence type="ECO:0000256" key="6">
    <source>
        <dbReference type="SAM" id="Phobius"/>
    </source>
</evidence>
<keyword evidence="9" id="KW-1185">Reference proteome</keyword>
<proteinExistence type="predicted"/>
<evidence type="ECO:0000259" key="7">
    <source>
        <dbReference type="Pfam" id="PF06398"/>
    </source>
</evidence>
<organism evidence="8 9">
    <name type="scientific">Pterulicium gracile</name>
    <dbReference type="NCBI Taxonomy" id="1884261"/>
    <lineage>
        <taxon>Eukaryota</taxon>
        <taxon>Fungi</taxon>
        <taxon>Dikarya</taxon>
        <taxon>Basidiomycota</taxon>
        <taxon>Agaricomycotina</taxon>
        <taxon>Agaricomycetes</taxon>
        <taxon>Agaricomycetidae</taxon>
        <taxon>Agaricales</taxon>
        <taxon>Pleurotineae</taxon>
        <taxon>Pterulaceae</taxon>
        <taxon>Pterulicium</taxon>
    </lineage>
</organism>
<feature type="domain" description="TECPR1-like DysF" evidence="7">
    <location>
        <begin position="9"/>
        <end position="389"/>
    </location>
</feature>
<gene>
    <name evidence="8" type="ORF">BDV98DRAFT_525252</name>
</gene>
<evidence type="ECO:0000256" key="5">
    <source>
        <dbReference type="SAM" id="MobiDB-lite"/>
    </source>
</evidence>
<dbReference type="GO" id="GO:0007031">
    <property type="term" value="P:peroxisome organization"/>
    <property type="evidence" value="ECO:0007669"/>
    <property type="project" value="TreeGrafter"/>
</dbReference>
<dbReference type="PANTHER" id="PTHR31679:SF2">
    <property type="entry name" value="PEROXISOMAL MEMBRANE PROTEIN PEX30-RELATED"/>
    <property type="match status" value="1"/>
</dbReference>
<name>A0A5C3QTY7_9AGAR</name>
<keyword evidence="3 6" id="KW-1133">Transmembrane helix</keyword>
<protein>
    <submittedName>
        <fullName evidence="8">Integral peroxisomal membrane peroxin-domain-containing protein</fullName>
    </submittedName>
</protein>
<evidence type="ECO:0000256" key="4">
    <source>
        <dbReference type="ARBA" id="ARBA00023136"/>
    </source>
</evidence>
<evidence type="ECO:0000313" key="9">
    <source>
        <dbReference type="Proteomes" id="UP000305067"/>
    </source>
</evidence>
<dbReference type="STRING" id="1884261.A0A5C3QTY7"/>
<dbReference type="EMBL" id="ML178818">
    <property type="protein sequence ID" value="TFL04848.1"/>
    <property type="molecule type" value="Genomic_DNA"/>
</dbReference>
<dbReference type="Pfam" id="PF06398">
    <property type="entry name" value="Pex24p"/>
    <property type="match status" value="1"/>
</dbReference>
<dbReference type="AlphaFoldDB" id="A0A5C3QTY7"/>
<comment type="subcellular location">
    <subcellularLocation>
        <location evidence="1">Endomembrane system</location>
    </subcellularLocation>
</comment>
<dbReference type="Proteomes" id="UP000305067">
    <property type="component" value="Unassembled WGS sequence"/>
</dbReference>
<evidence type="ECO:0000256" key="2">
    <source>
        <dbReference type="ARBA" id="ARBA00022692"/>
    </source>
</evidence>
<feature type="transmembrane region" description="Helical" evidence="6">
    <location>
        <begin position="16"/>
        <end position="35"/>
    </location>
</feature>